<name>W3VB78_9GAMM</name>
<sequence>MNTLSISWGFLRFWEMVLLID</sequence>
<dbReference type="EMBL" id="AYSJ01000006">
    <property type="protein sequence ID" value="ETS32329.1"/>
    <property type="molecule type" value="Genomic_DNA"/>
</dbReference>
<dbReference type="Proteomes" id="UP000018957">
    <property type="component" value="Unassembled WGS sequence"/>
</dbReference>
<protein>
    <submittedName>
        <fullName evidence="1">Uncharacterized protein</fullName>
    </submittedName>
</protein>
<comment type="caution">
    <text evidence="1">The sequence shown here is derived from an EMBL/GenBank/DDBJ whole genome shotgun (WGS) entry which is preliminary data.</text>
</comment>
<proteinExistence type="predicted"/>
<evidence type="ECO:0000313" key="1">
    <source>
        <dbReference type="EMBL" id="ETS32329.1"/>
    </source>
</evidence>
<accession>W3VB78</accession>
<keyword evidence="2" id="KW-1185">Reference proteome</keyword>
<organism evidence="1 2">
    <name type="scientific">Photorhabdus khanii NC19</name>
    <dbReference type="NCBI Taxonomy" id="1004151"/>
    <lineage>
        <taxon>Bacteria</taxon>
        <taxon>Pseudomonadati</taxon>
        <taxon>Pseudomonadota</taxon>
        <taxon>Gammaproteobacteria</taxon>
        <taxon>Enterobacterales</taxon>
        <taxon>Morganellaceae</taxon>
        <taxon>Photorhabdus</taxon>
    </lineage>
</organism>
<evidence type="ECO:0000313" key="2">
    <source>
        <dbReference type="Proteomes" id="UP000018957"/>
    </source>
</evidence>
<dbReference type="AlphaFoldDB" id="W3VB78"/>
<gene>
    <name evidence="1" type="ORF">PTE_01637</name>
</gene>
<reference evidence="1 2" key="1">
    <citation type="submission" date="2013-11" db="EMBL/GenBank/DDBJ databases">
        <title>Elucidation of the Photorhabdus temperata genome and generation of transposon mutant library to identify motility mutants.</title>
        <authorList>
            <person name="Hurst S.G.IV."/>
            <person name="Micheals B."/>
            <person name="Abebe-Akele F."/>
            <person name="Rowedder H."/>
            <person name="Bullock H."/>
            <person name="Jackobeck R."/>
            <person name="Janicki E."/>
            <person name="Tisa L.S."/>
        </authorList>
    </citation>
    <scope>NUCLEOTIDE SEQUENCE [LARGE SCALE GENOMIC DNA]</scope>
    <source>
        <strain evidence="1 2">NC19</strain>
    </source>
</reference>